<evidence type="ECO:0000313" key="3">
    <source>
        <dbReference type="EMBL" id="RRC98819.1"/>
    </source>
</evidence>
<organism evidence="3 4">
    <name type="scientific">Amphritea balenae</name>
    <dbReference type="NCBI Taxonomy" id="452629"/>
    <lineage>
        <taxon>Bacteria</taxon>
        <taxon>Pseudomonadati</taxon>
        <taxon>Pseudomonadota</taxon>
        <taxon>Gammaproteobacteria</taxon>
        <taxon>Oceanospirillales</taxon>
        <taxon>Oceanospirillaceae</taxon>
        <taxon>Amphritea</taxon>
    </lineage>
</organism>
<feature type="chain" id="PRO_5018087672" description="PDZ domain-containing protein" evidence="1">
    <location>
        <begin position="23"/>
        <end position="844"/>
    </location>
</feature>
<sequence>MSNYFKIPTICFLLLCFLSACTQIKTQTIVRQNSPGSLGILISAQPIEGRTPALAFVRVAAVLPDSAADKGGLRIGDVLTELNGISLEKPSTEAVSHFRELLKGKGAGEKLTLQIRRRVVSTDTFLDNSKQSTPQAYPLADPLSTLDRLLDQHPDQLVELRTKGLEQKQQIEVVLTSRFNTAEPLPLDSSAVDPQLNQQSLLPEAELTKRILGIAETDRGSVQEQFDQLLERFNQDERIDDPFRLRTIRYLHRKPLKLANATHNLGSALRSVHSSDSKGPNFSLMLETVRRHLDSPKEVLSDSEVPVRPVAGGSAEEHGRYLLALINQTELHVARAFSRLSEPERSRLKDSLPTLADKFAQHLYLHVDNNRLRWQQHMEVIQLLPKIDRSELLTGLEVLLESVKPDYLTQLKTDLKSHESNVEQTKPVEGINGRVLWHSGQDIVIGGSGDNVYKSDFSVVIDLGGDDRYRAAIGAGRPYRPVALVIDLAGNDRYQSDKPFSQGTGFMGIGVLYDLEGDDSYTSNQSFAQGSALAGAGLLIDRAGNDRYRGVRYAQASALSQGIGAVLDGAGQDSFSAGAFAQGFAGPGAFGALISRGGDDRYVALGLDRSSYPDGVGIYKGMSQGVGVGFRFISSGGIGVLLDDGGTDFYEAGNFSQGGGYYFGWGLLIDMDTGPDRYEGARYAQGFAAHSALGSFWDQGGNDIYQGWVGAANSAAWDLSATVFIEESGNDTYQPGPGFSLGASAHNGFALFVDHNGKDLYRFTPGRSGPNSYHGGSSISVFIDAGGQTDRYESGGLSDGQGKVKGETGILLDLPGAIESVDDLFLERSLSIEEIQASEFIGSE</sequence>
<dbReference type="SUPFAM" id="SSF50156">
    <property type="entry name" value="PDZ domain-like"/>
    <property type="match status" value="1"/>
</dbReference>
<dbReference type="InterPro" id="IPR041489">
    <property type="entry name" value="PDZ_6"/>
</dbReference>
<dbReference type="Gene3D" id="2.30.42.10">
    <property type="match status" value="1"/>
</dbReference>
<comment type="caution">
    <text evidence="3">The sequence shown here is derived from an EMBL/GenBank/DDBJ whole genome shotgun (WGS) entry which is preliminary data.</text>
</comment>
<dbReference type="OrthoDB" id="9758917at2"/>
<reference evidence="3 4" key="1">
    <citation type="submission" date="2018-11" db="EMBL/GenBank/DDBJ databases">
        <title>The draft genome sequence of Amphritea balenae JAMM 1525T.</title>
        <authorList>
            <person name="Fang Z."/>
            <person name="Zhang Y."/>
            <person name="Han X."/>
        </authorList>
    </citation>
    <scope>NUCLEOTIDE SEQUENCE [LARGE SCALE GENOMIC DNA]</scope>
    <source>
        <strain evidence="3 4">JAMM 1525</strain>
    </source>
</reference>
<dbReference type="InterPro" id="IPR036034">
    <property type="entry name" value="PDZ_sf"/>
</dbReference>
<dbReference type="InterPro" id="IPR001478">
    <property type="entry name" value="PDZ"/>
</dbReference>
<evidence type="ECO:0000256" key="1">
    <source>
        <dbReference type="SAM" id="SignalP"/>
    </source>
</evidence>
<feature type="domain" description="PDZ" evidence="2">
    <location>
        <begin position="27"/>
        <end position="119"/>
    </location>
</feature>
<feature type="signal peptide" evidence="1">
    <location>
        <begin position="1"/>
        <end position="22"/>
    </location>
</feature>
<dbReference type="Pfam" id="PF17820">
    <property type="entry name" value="PDZ_6"/>
    <property type="match status" value="1"/>
</dbReference>
<dbReference type="SMART" id="SM00228">
    <property type="entry name" value="PDZ"/>
    <property type="match status" value="1"/>
</dbReference>
<keyword evidence="4" id="KW-1185">Reference proteome</keyword>
<dbReference type="PROSITE" id="PS51257">
    <property type="entry name" value="PROKAR_LIPOPROTEIN"/>
    <property type="match status" value="1"/>
</dbReference>
<dbReference type="PROSITE" id="PS50106">
    <property type="entry name" value="PDZ"/>
    <property type="match status" value="1"/>
</dbReference>
<keyword evidence="1" id="KW-0732">Signal</keyword>
<evidence type="ECO:0000313" key="4">
    <source>
        <dbReference type="Proteomes" id="UP000267535"/>
    </source>
</evidence>
<dbReference type="RefSeq" id="WP_124926319.1">
    <property type="nucleotide sequence ID" value="NZ_BMOH01000002.1"/>
</dbReference>
<accession>A0A3P1SP64</accession>
<proteinExistence type="predicted"/>
<dbReference type="EMBL" id="RQXV01000006">
    <property type="protein sequence ID" value="RRC98819.1"/>
    <property type="molecule type" value="Genomic_DNA"/>
</dbReference>
<gene>
    <name evidence="3" type="ORF">EHS89_11560</name>
</gene>
<evidence type="ECO:0000259" key="2">
    <source>
        <dbReference type="PROSITE" id="PS50106"/>
    </source>
</evidence>
<dbReference type="AlphaFoldDB" id="A0A3P1SP64"/>
<protein>
    <recommendedName>
        <fullName evidence="2">PDZ domain-containing protein</fullName>
    </recommendedName>
</protein>
<dbReference type="Proteomes" id="UP000267535">
    <property type="component" value="Unassembled WGS sequence"/>
</dbReference>
<name>A0A3P1SP64_9GAMM</name>